<sequence length="263" mass="30619">MKFRTSTQHTGRSHRAIYGCSLRSSQHIGSGMSRNTLPHLTHTQFFTLIHHGHILDNDESLFIIRISLKRSHGSYNRLRNAYIIFLSQSSFNLLHIENVRTLSHSRHRSMGAHLLSYKIGQFITRTFYLDLFLHSVQCLRRFRVGIRLLRITRFQGRLIFCCQFSFGFLLRFAQRLTCGYFSLRRATAFTFRSFDYRGNFEISLVSLRTCSRTSLHRFIRSNSAILLNSLVLIGIGSQRSRCCLRIVSPITIYNLSSLRDTES</sequence>
<evidence type="ECO:0000313" key="1">
    <source>
        <dbReference type="EMBL" id="EJX08230.1"/>
    </source>
</evidence>
<gene>
    <name evidence="1" type="ORF">EVA_03660</name>
</gene>
<accession>J9H3I5</accession>
<name>J9H3I5_9ZZZZ</name>
<dbReference type="AlphaFoldDB" id="J9H3I5"/>
<protein>
    <submittedName>
        <fullName evidence="1">Uncharacterized protein</fullName>
    </submittedName>
</protein>
<reference evidence="1" key="1">
    <citation type="journal article" date="2012" name="PLoS ONE">
        <title>Gene sets for utilization of primary and secondary nutrition supplies in the distal gut of endangered iberian lynx.</title>
        <authorList>
            <person name="Alcaide M."/>
            <person name="Messina E."/>
            <person name="Richter M."/>
            <person name="Bargiela R."/>
            <person name="Peplies J."/>
            <person name="Huws S.A."/>
            <person name="Newbold C.J."/>
            <person name="Golyshin P.N."/>
            <person name="Simon M.A."/>
            <person name="Lopez G."/>
            <person name="Yakimov M.M."/>
            <person name="Ferrer M."/>
        </authorList>
    </citation>
    <scope>NUCLEOTIDE SEQUENCE</scope>
</reference>
<comment type="caution">
    <text evidence="1">The sequence shown here is derived from an EMBL/GenBank/DDBJ whole genome shotgun (WGS) entry which is preliminary data.</text>
</comment>
<proteinExistence type="predicted"/>
<organism evidence="1">
    <name type="scientific">gut metagenome</name>
    <dbReference type="NCBI Taxonomy" id="749906"/>
    <lineage>
        <taxon>unclassified sequences</taxon>
        <taxon>metagenomes</taxon>
        <taxon>organismal metagenomes</taxon>
    </lineage>
</organism>
<dbReference type="EMBL" id="AMCI01000672">
    <property type="protein sequence ID" value="EJX08230.1"/>
    <property type="molecule type" value="Genomic_DNA"/>
</dbReference>